<dbReference type="Gene3D" id="3.20.20.80">
    <property type="entry name" value="Glycosidases"/>
    <property type="match status" value="1"/>
</dbReference>
<dbReference type="GO" id="GO:0005975">
    <property type="term" value="P:carbohydrate metabolic process"/>
    <property type="evidence" value="ECO:0007669"/>
    <property type="project" value="InterPro"/>
</dbReference>
<evidence type="ECO:0000313" key="9">
    <source>
        <dbReference type="EMBL" id="SMC06332.1"/>
    </source>
</evidence>
<dbReference type="PANTHER" id="PTHR22762">
    <property type="entry name" value="ALPHA-GLUCOSIDASE"/>
    <property type="match status" value="1"/>
</dbReference>
<dbReference type="EMBL" id="FWWY01000001">
    <property type="protein sequence ID" value="SMC06332.1"/>
    <property type="molecule type" value="Genomic_DNA"/>
</dbReference>
<organism evidence="9 10">
    <name type="scientific">Sulfobacillus thermosulfidooxidans (strain DSM 9293 / VKM B-1269 / AT-1)</name>
    <dbReference type="NCBI Taxonomy" id="929705"/>
    <lineage>
        <taxon>Bacteria</taxon>
        <taxon>Bacillati</taxon>
        <taxon>Bacillota</taxon>
        <taxon>Clostridia</taxon>
        <taxon>Eubacteriales</taxon>
        <taxon>Clostridiales Family XVII. Incertae Sedis</taxon>
        <taxon>Sulfobacillus</taxon>
    </lineage>
</organism>
<feature type="domain" description="Glycosyl hydrolase family 31 C-terminal" evidence="8">
    <location>
        <begin position="583"/>
        <end position="668"/>
    </location>
</feature>
<dbReference type="GO" id="GO:0004553">
    <property type="term" value="F:hydrolase activity, hydrolyzing O-glycosyl compounds"/>
    <property type="evidence" value="ECO:0007669"/>
    <property type="project" value="InterPro"/>
</dbReference>
<dbReference type="Pfam" id="PF01055">
    <property type="entry name" value="Glyco_hydro_31_2nd"/>
    <property type="match status" value="1"/>
</dbReference>
<evidence type="ECO:0000259" key="5">
    <source>
        <dbReference type="Pfam" id="PF01055"/>
    </source>
</evidence>
<dbReference type="SUPFAM" id="SSF51445">
    <property type="entry name" value="(Trans)glycosidases"/>
    <property type="match status" value="1"/>
</dbReference>
<evidence type="ECO:0000256" key="3">
    <source>
        <dbReference type="ARBA" id="ARBA00023295"/>
    </source>
</evidence>
<dbReference type="RefSeq" id="WP_020373208.1">
    <property type="nucleotide sequence ID" value="NZ_FWWY01000001.1"/>
</dbReference>
<feature type="domain" description="DUF5110" evidence="7">
    <location>
        <begin position="694"/>
        <end position="733"/>
    </location>
</feature>
<dbReference type="Gene3D" id="2.60.40.1760">
    <property type="entry name" value="glycosyl hydrolase (family 31)"/>
    <property type="match status" value="1"/>
</dbReference>
<dbReference type="InterPro" id="IPR017853">
    <property type="entry name" value="GH"/>
</dbReference>
<protein>
    <submittedName>
        <fullName evidence="9">Alpha-glucosidase</fullName>
    </submittedName>
</protein>
<dbReference type="InterPro" id="IPR030458">
    <property type="entry name" value="Glyco_hydro_31_AS"/>
</dbReference>
<dbReference type="Gene3D" id="2.60.40.1180">
    <property type="entry name" value="Golgi alpha-mannosidase II"/>
    <property type="match status" value="2"/>
</dbReference>
<evidence type="ECO:0000313" key="10">
    <source>
        <dbReference type="Proteomes" id="UP000192660"/>
    </source>
</evidence>
<feature type="domain" description="Glycoside hydrolase family 31 TIM barrel" evidence="5">
    <location>
        <begin position="243"/>
        <end position="575"/>
    </location>
</feature>
<dbReference type="Pfam" id="PF13802">
    <property type="entry name" value="Gal_mutarotas_2"/>
    <property type="match status" value="1"/>
</dbReference>
<dbReference type="GO" id="GO:0030246">
    <property type="term" value="F:carbohydrate binding"/>
    <property type="evidence" value="ECO:0007669"/>
    <property type="project" value="InterPro"/>
</dbReference>
<dbReference type="OrthoDB" id="176168at2"/>
<comment type="similarity">
    <text evidence="1 4">Belongs to the glycosyl hydrolase 31 family.</text>
</comment>
<dbReference type="InterPro" id="IPR011013">
    <property type="entry name" value="Gal_mutarotase_sf_dom"/>
</dbReference>
<dbReference type="SUPFAM" id="SSF51011">
    <property type="entry name" value="Glycosyl hydrolase domain"/>
    <property type="match status" value="1"/>
</dbReference>
<keyword evidence="2 4" id="KW-0378">Hydrolase</keyword>
<dbReference type="STRING" id="28034.BFX07_11400"/>
<dbReference type="PANTHER" id="PTHR22762:SF166">
    <property type="entry name" value="ALPHA-GLUCOSIDASE"/>
    <property type="match status" value="1"/>
</dbReference>
<feature type="domain" description="Glycoside hydrolase family 31 N-terminal" evidence="6">
    <location>
        <begin position="79"/>
        <end position="202"/>
    </location>
</feature>
<proteinExistence type="inferred from homology"/>
<evidence type="ECO:0000256" key="2">
    <source>
        <dbReference type="ARBA" id="ARBA00022801"/>
    </source>
</evidence>
<dbReference type="InterPro" id="IPR013780">
    <property type="entry name" value="Glyco_hydro_b"/>
</dbReference>
<sequence length="803" mass="91866">MKALTTLHPSQEQASFVGFVSGYLSPDSLCAIFESENSQELFRIAITDSGIIRVYWVNGDDVYAILQQEAGYPRTSWVPLQLSVTAFGWEITREEIRITVNHQGSFQIHTPSGNFELDSFLRQHHSLRCRLSSPASESLFGLGEKVGPLNKKGRFWTQWTTDVAPHEDETDPLYQAIPFALLGQSSEFRGIFLANSARSYVDATDTENLWFGVDDGPLSLYLIPGPQISQVVARYSALTGRMPLMPTFALGFQQSRYSYMTQNEVVEIAKQFRHWHLPLDVIYLDIDYMDGYRIFTFDPVRFSDPKDMISTLDKLGISLVTIVDPGVKYDENYAVYQEGHAHDHFISYLNGQEFLSRVWPGLCAFPDFAKSQTRQWWGQWNARWVALGIKGIWNDMNEPAWWGYTENERACHPDEEVGIVHRTSSGKELPHYLVHNLYALLEAQATFEGLRHASSLRPFILSRSGFSGIQRYAAVWTGDNTSSWEHLALSIPMCLNLGLSGVPMVGPDIGGFLDNASPELFARWIQMGVFFPFARAHTAINTVRHEPWAFGEDVLRIARRYIQYRYRLLPYWYTLMYQAHIDGAPMMRPLCWYDPSDKARNIDDQFFVGEDFLVAPILREGATRRHVVLPPGLWYDIWNRQWLEGPKEIEVEASLEQLPLFIRQGAIIPLAPRILSTQYWRDTSPWPASLWVLPGHGRFDLYVDDGRTTAYQDGSFSLIQFSVHTTEDSLSVSWQWIRREFYRDIMNQPVILRIGPISGTIHHVSLNNNVVPSSRIHHAILSIPITLTSDGKVDVIFSRSNHH</sequence>
<accession>A0A1W1WJF5</accession>
<dbReference type="Pfam" id="PF17137">
    <property type="entry name" value="DUF5110"/>
    <property type="match status" value="1"/>
</dbReference>
<keyword evidence="10" id="KW-1185">Reference proteome</keyword>
<dbReference type="InterPro" id="IPR048395">
    <property type="entry name" value="Glyco_hydro_31_C"/>
</dbReference>
<dbReference type="CDD" id="cd14752">
    <property type="entry name" value="GH31_N"/>
    <property type="match status" value="1"/>
</dbReference>
<dbReference type="InterPro" id="IPR033403">
    <property type="entry name" value="DUF5110"/>
</dbReference>
<evidence type="ECO:0000259" key="6">
    <source>
        <dbReference type="Pfam" id="PF13802"/>
    </source>
</evidence>
<evidence type="ECO:0000259" key="8">
    <source>
        <dbReference type="Pfam" id="PF21365"/>
    </source>
</evidence>
<evidence type="ECO:0000259" key="7">
    <source>
        <dbReference type="Pfam" id="PF17137"/>
    </source>
</evidence>
<evidence type="ECO:0000256" key="4">
    <source>
        <dbReference type="RuleBase" id="RU361185"/>
    </source>
</evidence>
<dbReference type="CDD" id="cd06604">
    <property type="entry name" value="GH31_glucosidase_II_MalA"/>
    <property type="match status" value="1"/>
</dbReference>
<evidence type="ECO:0000256" key="1">
    <source>
        <dbReference type="ARBA" id="ARBA00007806"/>
    </source>
</evidence>
<dbReference type="InterPro" id="IPR000322">
    <property type="entry name" value="Glyco_hydro_31_TIM"/>
</dbReference>
<dbReference type="Pfam" id="PF21365">
    <property type="entry name" value="Glyco_hydro_31_3rd"/>
    <property type="match status" value="1"/>
</dbReference>
<name>A0A1W1WJF5_SULTA</name>
<dbReference type="Proteomes" id="UP000192660">
    <property type="component" value="Unassembled WGS sequence"/>
</dbReference>
<keyword evidence="3 4" id="KW-0326">Glycosidase</keyword>
<dbReference type="PROSITE" id="PS00129">
    <property type="entry name" value="GLYCOSYL_HYDROL_F31_1"/>
    <property type="match status" value="1"/>
</dbReference>
<dbReference type="InterPro" id="IPR025887">
    <property type="entry name" value="Glyco_hydro_31_N_dom"/>
</dbReference>
<reference evidence="10" key="1">
    <citation type="submission" date="2017-04" db="EMBL/GenBank/DDBJ databases">
        <authorList>
            <person name="Varghese N."/>
            <person name="Submissions S."/>
        </authorList>
    </citation>
    <scope>NUCLEOTIDE SEQUENCE [LARGE SCALE GENOMIC DNA]</scope>
    <source>
        <strain evidence="10">DSM 9293</strain>
    </source>
</reference>
<gene>
    <name evidence="9" type="ORF">SAMN00768000_2760</name>
</gene>
<dbReference type="AlphaFoldDB" id="A0A1W1WJF5"/>
<dbReference type="SUPFAM" id="SSF74650">
    <property type="entry name" value="Galactose mutarotase-like"/>
    <property type="match status" value="1"/>
</dbReference>